<name>Q9S9D3_SOYBN</name>
<evidence type="ECO:0000256" key="6">
    <source>
        <dbReference type="ARBA" id="ARBA00022840"/>
    </source>
</evidence>
<feature type="domain" description="Protein kinase" evidence="10">
    <location>
        <begin position="1"/>
        <end position="101"/>
    </location>
</feature>
<feature type="region of interest" description="Disordered" evidence="9">
    <location>
        <begin position="50"/>
        <end position="101"/>
    </location>
</feature>
<evidence type="ECO:0000256" key="2">
    <source>
        <dbReference type="ARBA" id="ARBA00022527"/>
    </source>
</evidence>
<keyword evidence="5" id="KW-0418">Kinase</keyword>
<accession>Q9S9D3</accession>
<dbReference type="EC" id="2.7.11.1" evidence="1"/>
<organism>
    <name type="scientific">Glycine max</name>
    <name type="common">Soybean</name>
    <name type="synonym">Glycine hispida</name>
    <dbReference type="NCBI Taxonomy" id="3847"/>
    <lineage>
        <taxon>Eukaryota</taxon>
        <taxon>Viridiplantae</taxon>
        <taxon>Streptophyta</taxon>
        <taxon>Embryophyta</taxon>
        <taxon>Tracheophyta</taxon>
        <taxon>Spermatophyta</taxon>
        <taxon>Magnoliopsida</taxon>
        <taxon>eudicotyledons</taxon>
        <taxon>Gunneridae</taxon>
        <taxon>Pentapetalae</taxon>
        <taxon>rosids</taxon>
        <taxon>fabids</taxon>
        <taxon>Fabales</taxon>
        <taxon>Fabaceae</taxon>
        <taxon>Papilionoideae</taxon>
        <taxon>50 kb inversion clade</taxon>
        <taxon>NPAAA clade</taxon>
        <taxon>indigoferoid/millettioid clade</taxon>
        <taxon>Phaseoleae</taxon>
        <taxon>Glycine</taxon>
        <taxon>Glycine subgen. Soja</taxon>
    </lineage>
</organism>
<dbReference type="GO" id="GO:0004674">
    <property type="term" value="F:protein serine/threonine kinase activity"/>
    <property type="evidence" value="ECO:0007669"/>
    <property type="project" value="UniProtKB-KW"/>
</dbReference>
<dbReference type="AlphaFoldDB" id="Q9S9D3"/>
<evidence type="ECO:0000256" key="5">
    <source>
        <dbReference type="ARBA" id="ARBA00022777"/>
    </source>
</evidence>
<feature type="compositionally biased region" description="Polar residues" evidence="9">
    <location>
        <begin position="51"/>
        <end position="64"/>
    </location>
</feature>
<keyword evidence="3" id="KW-0808">Transferase</keyword>
<evidence type="ECO:0000256" key="3">
    <source>
        <dbReference type="ARBA" id="ARBA00022679"/>
    </source>
</evidence>
<evidence type="ECO:0000256" key="4">
    <source>
        <dbReference type="ARBA" id="ARBA00022741"/>
    </source>
</evidence>
<protein>
    <recommendedName>
        <fullName evidence="1">non-specific serine/threonine protein kinase</fullName>
        <ecNumber evidence="1">2.7.11.1</ecNumber>
    </recommendedName>
</protein>
<comment type="catalytic activity">
    <reaction evidence="7">
        <text>L-threonyl-[protein] + ATP = O-phospho-L-threonyl-[protein] + ADP + H(+)</text>
        <dbReference type="Rhea" id="RHEA:46608"/>
        <dbReference type="Rhea" id="RHEA-COMP:11060"/>
        <dbReference type="Rhea" id="RHEA-COMP:11605"/>
        <dbReference type="ChEBI" id="CHEBI:15378"/>
        <dbReference type="ChEBI" id="CHEBI:30013"/>
        <dbReference type="ChEBI" id="CHEBI:30616"/>
        <dbReference type="ChEBI" id="CHEBI:61977"/>
        <dbReference type="ChEBI" id="CHEBI:456216"/>
        <dbReference type="EC" id="2.7.11.1"/>
    </reaction>
</comment>
<proteinExistence type="predicted"/>
<dbReference type="InterPro" id="IPR011009">
    <property type="entry name" value="Kinase-like_dom_sf"/>
</dbReference>
<sequence>DLKPENVLVRSDGHIMLSDFDLSLCSDAIPAVESPDCSLDPAFAPALRYTRQYSSPPSPASRTAYSGPGRSDPPTQPPLRGRTGGARSCSFVGTHEYLAPE</sequence>
<evidence type="ECO:0000256" key="8">
    <source>
        <dbReference type="ARBA" id="ARBA00048679"/>
    </source>
</evidence>
<dbReference type="PROSITE" id="PS50011">
    <property type="entry name" value="PROTEIN_KINASE_DOM"/>
    <property type="match status" value="1"/>
</dbReference>
<dbReference type="InterPro" id="IPR000719">
    <property type="entry name" value="Prot_kinase_dom"/>
</dbReference>
<dbReference type="Gene3D" id="1.10.510.10">
    <property type="entry name" value="Transferase(Phosphotransferase) domain 1"/>
    <property type="match status" value="1"/>
</dbReference>
<keyword evidence="6" id="KW-0067">ATP-binding</keyword>
<dbReference type="GO" id="GO:0005524">
    <property type="term" value="F:ATP binding"/>
    <property type="evidence" value="ECO:0007669"/>
    <property type="project" value="UniProtKB-KW"/>
</dbReference>
<dbReference type="SUPFAM" id="SSF56112">
    <property type="entry name" value="Protein kinase-like (PK-like)"/>
    <property type="match status" value="1"/>
</dbReference>
<evidence type="ECO:0000256" key="9">
    <source>
        <dbReference type="SAM" id="MobiDB-lite"/>
    </source>
</evidence>
<reference key="1">
    <citation type="journal article" date="1992" name="Plant Mol. Biol.">
        <title>Molecular identification of a soybean protein kinase gene family by using PCR.</title>
        <authorList>
            <person name="Feng X.H."/>
            <person name="Bottino P.J."/>
            <person name="Kung S.D."/>
        </authorList>
    </citation>
    <scope>NUCLEOTIDE SEQUENCE</scope>
</reference>
<keyword evidence="2" id="KW-0723">Serine/threonine-protein kinase</keyword>
<dbReference type="PANTHER" id="PTHR45637">
    <property type="entry name" value="FLIPPASE KINASE 1-RELATED"/>
    <property type="match status" value="1"/>
</dbReference>
<keyword evidence="4" id="KW-0547">Nucleotide-binding</keyword>
<evidence type="ECO:0000256" key="7">
    <source>
        <dbReference type="ARBA" id="ARBA00047899"/>
    </source>
</evidence>
<evidence type="ECO:0000259" key="10">
    <source>
        <dbReference type="PROSITE" id="PS50011"/>
    </source>
</evidence>
<evidence type="ECO:0000256" key="1">
    <source>
        <dbReference type="ARBA" id="ARBA00012513"/>
    </source>
</evidence>
<comment type="catalytic activity">
    <reaction evidence="8">
        <text>L-seryl-[protein] + ATP = O-phospho-L-seryl-[protein] + ADP + H(+)</text>
        <dbReference type="Rhea" id="RHEA:17989"/>
        <dbReference type="Rhea" id="RHEA-COMP:9863"/>
        <dbReference type="Rhea" id="RHEA-COMP:11604"/>
        <dbReference type="ChEBI" id="CHEBI:15378"/>
        <dbReference type="ChEBI" id="CHEBI:29999"/>
        <dbReference type="ChEBI" id="CHEBI:30616"/>
        <dbReference type="ChEBI" id="CHEBI:83421"/>
        <dbReference type="ChEBI" id="CHEBI:456216"/>
        <dbReference type="EC" id="2.7.11.1"/>
    </reaction>
</comment>